<feature type="transmembrane region" description="Helical" evidence="1">
    <location>
        <begin position="27"/>
        <end position="45"/>
    </location>
</feature>
<keyword evidence="1" id="KW-0812">Transmembrane</keyword>
<evidence type="ECO:0000256" key="1">
    <source>
        <dbReference type="SAM" id="Phobius"/>
    </source>
</evidence>
<reference evidence="2" key="2">
    <citation type="submission" date="2020-09" db="EMBL/GenBank/DDBJ databases">
        <authorList>
            <person name="Sun Q."/>
            <person name="Zhou Y."/>
        </authorList>
    </citation>
    <scope>NUCLEOTIDE SEQUENCE</scope>
    <source>
        <strain evidence="2">CGMCC 1.12187</strain>
    </source>
</reference>
<dbReference type="AlphaFoldDB" id="A0A917GPE6"/>
<dbReference type="EMBL" id="BMEQ01000005">
    <property type="protein sequence ID" value="GGG52716.1"/>
    <property type="molecule type" value="Genomic_DNA"/>
</dbReference>
<evidence type="ECO:0000313" key="3">
    <source>
        <dbReference type="Proteomes" id="UP000638848"/>
    </source>
</evidence>
<gene>
    <name evidence="2" type="ORF">GCM10011374_14400</name>
</gene>
<keyword evidence="1" id="KW-0472">Membrane</keyword>
<proteinExistence type="predicted"/>
<sequence>MTVSAEPPVLVHGERPLPRRHRLLREAAGLGAATAIGFTAVYWTAEVTLGLKGFALSTVSLFLVLVLVISFPLRRRRPALAAPRDRPVVTRRVGQAVREGRLPGDVAWRRVCAVGAAEQLGALVLIVPACVVVVWALSALFPGAAPWLVAVLPLAVLPPLTAPAHRGWAYLGLYEAELSPSGTL</sequence>
<name>A0A917GPE6_9MICC</name>
<organism evidence="2 3">
    <name type="scientific">Kocuria dechangensis</name>
    <dbReference type="NCBI Taxonomy" id="1176249"/>
    <lineage>
        <taxon>Bacteria</taxon>
        <taxon>Bacillati</taxon>
        <taxon>Actinomycetota</taxon>
        <taxon>Actinomycetes</taxon>
        <taxon>Micrococcales</taxon>
        <taxon>Micrococcaceae</taxon>
        <taxon>Kocuria</taxon>
    </lineage>
</organism>
<reference evidence="2" key="1">
    <citation type="journal article" date="2014" name="Int. J. Syst. Evol. Microbiol.">
        <title>Complete genome sequence of Corynebacterium casei LMG S-19264T (=DSM 44701T), isolated from a smear-ripened cheese.</title>
        <authorList>
            <consortium name="US DOE Joint Genome Institute (JGI-PGF)"/>
            <person name="Walter F."/>
            <person name="Albersmeier A."/>
            <person name="Kalinowski J."/>
            <person name="Ruckert C."/>
        </authorList>
    </citation>
    <scope>NUCLEOTIDE SEQUENCE</scope>
    <source>
        <strain evidence="2">CGMCC 1.12187</strain>
    </source>
</reference>
<feature type="transmembrane region" description="Helical" evidence="1">
    <location>
        <begin position="120"/>
        <end position="138"/>
    </location>
</feature>
<feature type="transmembrane region" description="Helical" evidence="1">
    <location>
        <begin position="51"/>
        <end position="73"/>
    </location>
</feature>
<dbReference type="RefSeq" id="WP_188535665.1">
    <property type="nucleotide sequence ID" value="NZ_BMEQ01000005.1"/>
</dbReference>
<evidence type="ECO:0000313" key="2">
    <source>
        <dbReference type="EMBL" id="GGG52716.1"/>
    </source>
</evidence>
<accession>A0A917GPE6</accession>
<keyword evidence="1" id="KW-1133">Transmembrane helix</keyword>
<keyword evidence="3" id="KW-1185">Reference proteome</keyword>
<dbReference type="Proteomes" id="UP000638848">
    <property type="component" value="Unassembled WGS sequence"/>
</dbReference>
<comment type="caution">
    <text evidence="2">The sequence shown here is derived from an EMBL/GenBank/DDBJ whole genome shotgun (WGS) entry which is preliminary data.</text>
</comment>
<protein>
    <submittedName>
        <fullName evidence="2">Uncharacterized protein</fullName>
    </submittedName>
</protein>